<protein>
    <submittedName>
        <fullName evidence="2">Dolichol phosphate-mannose biosynthesis regulatory protein</fullName>
    </submittedName>
</protein>
<dbReference type="AlphaFoldDB" id="A0A2P2INP4"/>
<feature type="signal peptide" evidence="1">
    <location>
        <begin position="1"/>
        <end position="24"/>
    </location>
</feature>
<organism evidence="2">
    <name type="scientific">Rhizophora mucronata</name>
    <name type="common">Asiatic mangrove</name>
    <dbReference type="NCBI Taxonomy" id="61149"/>
    <lineage>
        <taxon>Eukaryota</taxon>
        <taxon>Viridiplantae</taxon>
        <taxon>Streptophyta</taxon>
        <taxon>Embryophyta</taxon>
        <taxon>Tracheophyta</taxon>
        <taxon>Spermatophyta</taxon>
        <taxon>Magnoliopsida</taxon>
        <taxon>eudicotyledons</taxon>
        <taxon>Gunneridae</taxon>
        <taxon>Pentapetalae</taxon>
        <taxon>rosids</taxon>
        <taxon>fabids</taxon>
        <taxon>Malpighiales</taxon>
        <taxon>Rhizophoraceae</taxon>
        <taxon>Rhizophora</taxon>
    </lineage>
</organism>
<keyword evidence="1" id="KW-0732">Signal</keyword>
<evidence type="ECO:0000256" key="1">
    <source>
        <dbReference type="SAM" id="SignalP"/>
    </source>
</evidence>
<reference evidence="2" key="1">
    <citation type="submission" date="2018-02" db="EMBL/GenBank/DDBJ databases">
        <title>Rhizophora mucronata_Transcriptome.</title>
        <authorList>
            <person name="Meera S.P."/>
            <person name="Sreeshan A."/>
            <person name="Augustine A."/>
        </authorList>
    </citation>
    <scope>NUCLEOTIDE SEQUENCE</scope>
    <source>
        <tissue evidence="2">Leaf</tissue>
    </source>
</reference>
<sequence>MLSTICRNFTLVHILTILFQGDYSVMLNNKVSITFLNKICLFHGHFPYNWFIDSEQCIFV</sequence>
<feature type="chain" id="PRO_5015179191" evidence="1">
    <location>
        <begin position="25"/>
        <end position="60"/>
    </location>
</feature>
<evidence type="ECO:0000313" key="2">
    <source>
        <dbReference type="EMBL" id="MBW82797.1"/>
    </source>
</evidence>
<dbReference type="EMBL" id="GGEC01002314">
    <property type="protein sequence ID" value="MBW82797.1"/>
    <property type="molecule type" value="Transcribed_RNA"/>
</dbReference>
<accession>A0A2P2INP4</accession>
<name>A0A2P2INP4_RHIMU</name>
<proteinExistence type="predicted"/>